<dbReference type="Proteomes" id="UP000646244">
    <property type="component" value="Unassembled WGS sequence"/>
</dbReference>
<sequence length="329" mass="33189">MVRSDLLGQMRRAPLSLPALMAGVLLLAGCGSEGAGSHSGGPERPQVPGSPNRPDGSSCGAGSAGGASVPPGDPSEREKDGVRITGVSRGAGHCAEFELTNHEAGPFTYTITFTFLSGAGEALASQKETVPSVGPGRTVKRAVTMSGTGPLPSGTRGPARVKIAEVRSVPTGEASSRGGPCPPSGVRVYADDGDAAMGLRVVGIHLENCGSGTTRLNGYPRLQLLDKAHQPVDGVTILQGGGSIATGTGADGAPQPLALEPGERAHATLVWRNTVEGGAGDPVNAPYVRVRATPGDAPVMVIPELDLGTTGRLGTGPWKKDGTKPPGRP</sequence>
<dbReference type="Pfam" id="PF14016">
    <property type="entry name" value="DUF4232"/>
    <property type="match status" value="1"/>
</dbReference>
<feature type="region of interest" description="Disordered" evidence="1">
    <location>
        <begin position="308"/>
        <end position="329"/>
    </location>
</feature>
<feature type="compositionally biased region" description="Low complexity" evidence="1">
    <location>
        <begin position="54"/>
        <end position="70"/>
    </location>
</feature>
<comment type="caution">
    <text evidence="3">The sequence shown here is derived from an EMBL/GenBank/DDBJ whole genome shotgun (WGS) entry which is preliminary data.</text>
</comment>
<accession>A0A918TBF5</accession>
<name>A0A918TBF5_STRCJ</name>
<gene>
    <name evidence="3" type="ORF">GCM10010507_13110</name>
</gene>
<keyword evidence="3" id="KW-0449">Lipoprotein</keyword>
<reference evidence="3" key="2">
    <citation type="submission" date="2020-09" db="EMBL/GenBank/DDBJ databases">
        <authorList>
            <person name="Sun Q."/>
            <person name="Ohkuma M."/>
        </authorList>
    </citation>
    <scope>NUCLEOTIDE SEQUENCE</scope>
    <source>
        <strain evidence="3">JCM 4633</strain>
    </source>
</reference>
<dbReference type="InterPro" id="IPR025326">
    <property type="entry name" value="DUF4232"/>
</dbReference>
<reference evidence="3" key="1">
    <citation type="journal article" date="2014" name="Int. J. Syst. Evol. Microbiol.">
        <title>Complete genome sequence of Corynebacterium casei LMG S-19264T (=DSM 44701T), isolated from a smear-ripened cheese.</title>
        <authorList>
            <consortium name="US DOE Joint Genome Institute (JGI-PGF)"/>
            <person name="Walter F."/>
            <person name="Albersmeier A."/>
            <person name="Kalinowski J."/>
            <person name="Ruckert C."/>
        </authorList>
    </citation>
    <scope>NUCLEOTIDE SEQUENCE</scope>
    <source>
        <strain evidence="3">JCM 4633</strain>
    </source>
</reference>
<organism evidence="3 4">
    <name type="scientific">Streptomyces cinnamoneus</name>
    <name type="common">Streptoverticillium cinnamoneum</name>
    <dbReference type="NCBI Taxonomy" id="53446"/>
    <lineage>
        <taxon>Bacteria</taxon>
        <taxon>Bacillati</taxon>
        <taxon>Actinomycetota</taxon>
        <taxon>Actinomycetes</taxon>
        <taxon>Kitasatosporales</taxon>
        <taxon>Streptomycetaceae</taxon>
        <taxon>Streptomyces</taxon>
        <taxon>Streptomyces cinnamoneus group</taxon>
    </lineage>
</organism>
<dbReference type="PROSITE" id="PS51257">
    <property type="entry name" value="PROKAR_LIPOPROTEIN"/>
    <property type="match status" value="1"/>
</dbReference>
<evidence type="ECO:0000256" key="1">
    <source>
        <dbReference type="SAM" id="MobiDB-lite"/>
    </source>
</evidence>
<dbReference type="EMBL" id="BMVB01000003">
    <property type="protein sequence ID" value="GHC40319.1"/>
    <property type="molecule type" value="Genomic_DNA"/>
</dbReference>
<dbReference type="AlphaFoldDB" id="A0A918TBF5"/>
<feature type="region of interest" description="Disordered" evidence="1">
    <location>
        <begin position="32"/>
        <end position="80"/>
    </location>
</feature>
<evidence type="ECO:0000313" key="4">
    <source>
        <dbReference type="Proteomes" id="UP000646244"/>
    </source>
</evidence>
<evidence type="ECO:0000259" key="2">
    <source>
        <dbReference type="Pfam" id="PF14016"/>
    </source>
</evidence>
<proteinExistence type="predicted"/>
<evidence type="ECO:0000313" key="3">
    <source>
        <dbReference type="EMBL" id="GHC40319.1"/>
    </source>
</evidence>
<feature type="domain" description="DUF4232" evidence="2">
    <location>
        <begin position="181"/>
        <end position="318"/>
    </location>
</feature>
<protein>
    <submittedName>
        <fullName evidence="3">Lipoprotein</fullName>
    </submittedName>
</protein>